<protein>
    <submittedName>
        <fullName evidence="2">MerR family transcriptional regulator</fullName>
    </submittedName>
</protein>
<comment type="caution">
    <text evidence="2">The sequence shown here is derived from an EMBL/GenBank/DDBJ whole genome shotgun (WGS) entry which is preliminary data.</text>
</comment>
<evidence type="ECO:0000259" key="1">
    <source>
        <dbReference type="PROSITE" id="PS50937"/>
    </source>
</evidence>
<evidence type="ECO:0000313" key="2">
    <source>
        <dbReference type="EMBL" id="MBI4726146.1"/>
    </source>
</evidence>
<gene>
    <name evidence="2" type="ORF">HY768_02790</name>
</gene>
<accession>A0A933I7W9</accession>
<dbReference type="PROSITE" id="PS50937">
    <property type="entry name" value="HTH_MERR_2"/>
    <property type="match status" value="1"/>
</dbReference>
<name>A0A933I7W9_UNCT6</name>
<feature type="domain" description="HTH merR-type" evidence="1">
    <location>
        <begin position="27"/>
        <end position="97"/>
    </location>
</feature>
<reference evidence="2" key="1">
    <citation type="submission" date="2020-07" db="EMBL/GenBank/DDBJ databases">
        <title>Huge and variable diversity of episymbiotic CPR bacteria and DPANN archaea in groundwater ecosystems.</title>
        <authorList>
            <person name="He C.Y."/>
            <person name="Keren R."/>
            <person name="Whittaker M."/>
            <person name="Farag I.F."/>
            <person name="Doudna J."/>
            <person name="Cate J.H.D."/>
            <person name="Banfield J.F."/>
        </authorList>
    </citation>
    <scope>NUCLEOTIDE SEQUENCE</scope>
    <source>
        <strain evidence="2">NC_groundwater_1520_Pr4_B-0.1um_53_5</strain>
    </source>
</reference>
<dbReference type="Pfam" id="PF13411">
    <property type="entry name" value="MerR_1"/>
    <property type="match status" value="1"/>
</dbReference>
<dbReference type="InterPro" id="IPR000551">
    <property type="entry name" value="MerR-type_HTH_dom"/>
</dbReference>
<dbReference type="CDD" id="cd04765">
    <property type="entry name" value="HTH_MlrA-like_sg2"/>
    <property type="match status" value="1"/>
</dbReference>
<evidence type="ECO:0000313" key="3">
    <source>
        <dbReference type="Proteomes" id="UP000736328"/>
    </source>
</evidence>
<dbReference type="SUPFAM" id="SSF46955">
    <property type="entry name" value="Putative DNA-binding domain"/>
    <property type="match status" value="1"/>
</dbReference>
<dbReference type="Proteomes" id="UP000736328">
    <property type="component" value="Unassembled WGS sequence"/>
</dbReference>
<dbReference type="Gene3D" id="1.10.1660.10">
    <property type="match status" value="1"/>
</dbReference>
<proteinExistence type="predicted"/>
<organism evidence="2 3">
    <name type="scientific">candidate division TA06 bacterium</name>
    <dbReference type="NCBI Taxonomy" id="2250710"/>
    <lineage>
        <taxon>Bacteria</taxon>
        <taxon>Bacteria division TA06</taxon>
    </lineage>
</organism>
<sequence length="139" mass="16425">MSEQTAPATEQPAIRNRQEKLDRMKVYHNIREVSQIAELEPYILRFWESEFTALKPKTTRGGRRLYQVDDIKIVLLIKKLLYQDGYTIAGARNRLKEIKEKERDQLEIPFNQWRSRSGLKSIAGELRQVLEILCRKQPV</sequence>
<dbReference type="AlphaFoldDB" id="A0A933I7W9"/>
<dbReference type="EMBL" id="JACQXR010000034">
    <property type="protein sequence ID" value="MBI4726146.1"/>
    <property type="molecule type" value="Genomic_DNA"/>
</dbReference>
<dbReference type="GO" id="GO:0006355">
    <property type="term" value="P:regulation of DNA-templated transcription"/>
    <property type="evidence" value="ECO:0007669"/>
    <property type="project" value="InterPro"/>
</dbReference>
<dbReference type="GO" id="GO:0003677">
    <property type="term" value="F:DNA binding"/>
    <property type="evidence" value="ECO:0007669"/>
    <property type="project" value="InterPro"/>
</dbReference>
<dbReference type="InterPro" id="IPR009061">
    <property type="entry name" value="DNA-bd_dom_put_sf"/>
</dbReference>